<protein>
    <submittedName>
        <fullName evidence="3">Uncharacterized protein LOC113403782</fullName>
    </submittedName>
</protein>
<gene>
    <name evidence="3" type="primary">LOC113403782</name>
</gene>
<proteinExistence type="predicted"/>
<keyword evidence="1" id="KW-0732">Signal</keyword>
<feature type="signal peptide" evidence="1">
    <location>
        <begin position="1"/>
        <end position="20"/>
    </location>
</feature>
<evidence type="ECO:0000256" key="1">
    <source>
        <dbReference type="SAM" id="SignalP"/>
    </source>
</evidence>
<dbReference type="RefSeq" id="XP_026500162.2">
    <property type="nucleotide sequence ID" value="XM_026644377.2"/>
</dbReference>
<sequence length="163" mass="18623">MSSAMDRIFILLGLIVVVNSQDVGSCLDTIILNRHCCNYVTSEENEVILSECLEEHRESHSCDLDTCYGQRKGFLMSNGTIDIIKLEKLLERDLENYTNIYDVVKVKCLNDDLGAYSHEDTCYLRDIGNCIEFNIFANCPQWIESDECMNVKDTVEECTKILS</sequence>
<name>A0A8B8IUE4_VANTA</name>
<keyword evidence="2" id="KW-1185">Reference proteome</keyword>
<accession>A0A8B8IUE4</accession>
<dbReference type="Proteomes" id="UP001652626">
    <property type="component" value="Chromosome 10"/>
</dbReference>
<reference evidence="3" key="1">
    <citation type="submission" date="2025-08" db="UniProtKB">
        <authorList>
            <consortium name="RefSeq"/>
        </authorList>
    </citation>
    <scope>IDENTIFICATION</scope>
    <source>
        <tissue evidence="3">Whole body</tissue>
    </source>
</reference>
<evidence type="ECO:0000313" key="3">
    <source>
        <dbReference type="RefSeq" id="XP_026500162.2"/>
    </source>
</evidence>
<organism evidence="2 3">
    <name type="scientific">Vanessa tameamea</name>
    <name type="common">Kamehameha butterfly</name>
    <dbReference type="NCBI Taxonomy" id="334116"/>
    <lineage>
        <taxon>Eukaryota</taxon>
        <taxon>Metazoa</taxon>
        <taxon>Ecdysozoa</taxon>
        <taxon>Arthropoda</taxon>
        <taxon>Hexapoda</taxon>
        <taxon>Insecta</taxon>
        <taxon>Pterygota</taxon>
        <taxon>Neoptera</taxon>
        <taxon>Endopterygota</taxon>
        <taxon>Lepidoptera</taxon>
        <taxon>Glossata</taxon>
        <taxon>Ditrysia</taxon>
        <taxon>Papilionoidea</taxon>
        <taxon>Nymphalidae</taxon>
        <taxon>Nymphalinae</taxon>
        <taxon>Vanessa</taxon>
    </lineage>
</organism>
<dbReference type="Gene3D" id="1.10.238.270">
    <property type="match status" value="1"/>
</dbReference>
<feature type="chain" id="PRO_5046570947" evidence="1">
    <location>
        <begin position="21"/>
        <end position="163"/>
    </location>
</feature>
<dbReference type="GeneID" id="113403782"/>
<dbReference type="OMA" id="NCINGNY"/>
<dbReference type="OrthoDB" id="7234983at2759"/>
<evidence type="ECO:0000313" key="2">
    <source>
        <dbReference type="Proteomes" id="UP001652626"/>
    </source>
</evidence>